<dbReference type="Proteomes" id="UP000248410">
    <property type="component" value="Chromosome"/>
</dbReference>
<dbReference type="OrthoDB" id="36069at2157"/>
<name>A0A2U9IK65_9CREN</name>
<proteinExistence type="predicted"/>
<dbReference type="KEGG" id="asul:DFR86_01995"/>
<accession>A0A2U9IK65</accession>
<reference evidence="1 2" key="1">
    <citation type="submission" date="2018-05" db="EMBL/GenBank/DDBJ databases">
        <title>Complete Genome Sequences of Extremely Thermoacidophilic, Metal-Mobilizing Type-Strain Members of the Archaeal Family Sulfolobaceae: Acidianus brierleyi DSM-1651T, Acidianus sulfidivorans DSM-18786T, Metallosphaera hakonensis DSM-7519T, and Metallosphaera prunae DSM-10039T.</title>
        <authorList>
            <person name="Counts J.A."/>
            <person name="Kelly R.M."/>
        </authorList>
    </citation>
    <scope>NUCLEOTIDE SEQUENCE [LARGE SCALE GENOMIC DNA]</scope>
    <source>
        <strain evidence="1 2">JP7</strain>
    </source>
</reference>
<sequence length="70" mass="8031">MVNIVENEGDFKNFIQENLGKERIEVIVSSSVLEASPEIANKYSYSIIDGEDLPNGYFKLTLEYRKEKSK</sequence>
<evidence type="ECO:0000313" key="2">
    <source>
        <dbReference type="Proteomes" id="UP000248410"/>
    </source>
</evidence>
<organism evidence="1 2">
    <name type="scientific">Acidianus sulfidivorans JP7</name>
    <dbReference type="NCBI Taxonomy" id="619593"/>
    <lineage>
        <taxon>Archaea</taxon>
        <taxon>Thermoproteota</taxon>
        <taxon>Thermoprotei</taxon>
        <taxon>Sulfolobales</taxon>
        <taxon>Sulfolobaceae</taxon>
        <taxon>Acidianus</taxon>
    </lineage>
</organism>
<dbReference type="RefSeq" id="WP_110379329.1">
    <property type="nucleotide sequence ID" value="NZ_CP029288.2"/>
</dbReference>
<gene>
    <name evidence="1" type="ORF">DFR86_01995</name>
</gene>
<keyword evidence="2" id="KW-1185">Reference proteome</keyword>
<evidence type="ECO:0000313" key="1">
    <source>
        <dbReference type="EMBL" id="AWR96439.1"/>
    </source>
</evidence>
<protein>
    <submittedName>
        <fullName evidence="1">Uncharacterized protein</fullName>
    </submittedName>
</protein>
<dbReference type="GeneID" id="36836702"/>
<dbReference type="EMBL" id="CP029288">
    <property type="protein sequence ID" value="AWR96439.1"/>
    <property type="molecule type" value="Genomic_DNA"/>
</dbReference>
<dbReference type="AlphaFoldDB" id="A0A2U9IK65"/>